<dbReference type="EMBL" id="JAGIZQ010000006">
    <property type="protein sequence ID" value="KAH6623683.1"/>
    <property type="molecule type" value="Genomic_DNA"/>
</dbReference>
<protein>
    <submittedName>
        <fullName evidence="1">Uncharacterized protein</fullName>
    </submittedName>
</protein>
<proteinExistence type="predicted"/>
<comment type="caution">
    <text evidence="1">The sequence shown here is derived from an EMBL/GenBank/DDBJ whole genome shotgun (WGS) entry which is preliminary data.</text>
</comment>
<evidence type="ECO:0000313" key="2">
    <source>
        <dbReference type="Proteomes" id="UP000724584"/>
    </source>
</evidence>
<dbReference type="Proteomes" id="UP000724584">
    <property type="component" value="Unassembled WGS sequence"/>
</dbReference>
<accession>A0ACB7P1E2</accession>
<reference evidence="1 2" key="1">
    <citation type="journal article" date="2021" name="Nat. Commun.">
        <title>Genetic determinants of endophytism in the Arabidopsis root mycobiome.</title>
        <authorList>
            <person name="Mesny F."/>
            <person name="Miyauchi S."/>
            <person name="Thiergart T."/>
            <person name="Pickel B."/>
            <person name="Atanasova L."/>
            <person name="Karlsson M."/>
            <person name="Huettel B."/>
            <person name="Barry K.W."/>
            <person name="Haridas S."/>
            <person name="Chen C."/>
            <person name="Bauer D."/>
            <person name="Andreopoulos W."/>
            <person name="Pangilinan J."/>
            <person name="LaButti K."/>
            <person name="Riley R."/>
            <person name="Lipzen A."/>
            <person name="Clum A."/>
            <person name="Drula E."/>
            <person name="Henrissat B."/>
            <person name="Kohler A."/>
            <person name="Grigoriev I.V."/>
            <person name="Martin F.M."/>
            <person name="Hacquard S."/>
        </authorList>
    </citation>
    <scope>NUCLEOTIDE SEQUENCE [LARGE SCALE GENOMIC DNA]</scope>
    <source>
        <strain evidence="1 2">MPI-SDFR-AT-0079</strain>
    </source>
</reference>
<gene>
    <name evidence="1" type="ORF">F5144DRAFT_606148</name>
</gene>
<evidence type="ECO:0000313" key="1">
    <source>
        <dbReference type="EMBL" id="KAH6623683.1"/>
    </source>
</evidence>
<sequence>MKAPHFVDWFCNGANCPYSRENQQIAEERDRAFLEAQEAGDQSRISGLHSPRANSQDPIIISDSDSESDVTREVTVIELDQDREMTGVEPDRDPDNDREMTEAPEVTAAPPARAPAPAPNYNPAAASSATPAAPDFHFWARQPPSPLFRAPTPILQRPPVRELAPPPYASFLTNHPAAHQRVALAHADVERFLVNFDAETATRVRALAGAIAAIVGANTSNRWHPLEDHMLELLMETGVSWKYANFFIQRHSYNACQTRWVHMRRRLAAERAAQAAAEVEEAAEADNQEEEMGEEEMGEEESEEDEAPSESSKWDEEDI</sequence>
<organism evidence="1 2">
    <name type="scientific">Chaetomium tenue</name>
    <dbReference type="NCBI Taxonomy" id="1854479"/>
    <lineage>
        <taxon>Eukaryota</taxon>
        <taxon>Fungi</taxon>
        <taxon>Dikarya</taxon>
        <taxon>Ascomycota</taxon>
        <taxon>Pezizomycotina</taxon>
        <taxon>Sordariomycetes</taxon>
        <taxon>Sordariomycetidae</taxon>
        <taxon>Sordariales</taxon>
        <taxon>Chaetomiaceae</taxon>
        <taxon>Chaetomium</taxon>
    </lineage>
</organism>
<name>A0ACB7P1E2_9PEZI</name>
<keyword evidence="2" id="KW-1185">Reference proteome</keyword>